<proteinExistence type="predicted"/>
<name>A0A167L8Y4_CALVF</name>
<dbReference type="OrthoDB" id="10006218at2759"/>
<dbReference type="SUPFAM" id="SSF53335">
    <property type="entry name" value="S-adenosyl-L-methionine-dependent methyltransferases"/>
    <property type="match status" value="1"/>
</dbReference>
<dbReference type="InterPro" id="IPR029063">
    <property type="entry name" value="SAM-dependent_MTases_sf"/>
</dbReference>
<evidence type="ECO:0000313" key="3">
    <source>
        <dbReference type="Proteomes" id="UP000076738"/>
    </source>
</evidence>
<gene>
    <name evidence="2" type="ORF">CALVIDRAFT_516245</name>
</gene>
<accession>A0A167L8Y4</accession>
<feature type="domain" description="Methyltransferase" evidence="1">
    <location>
        <begin position="122"/>
        <end position="319"/>
    </location>
</feature>
<evidence type="ECO:0000259" key="1">
    <source>
        <dbReference type="Pfam" id="PF13383"/>
    </source>
</evidence>
<dbReference type="Gene3D" id="3.40.50.150">
    <property type="entry name" value="Vaccinia Virus protein VP39"/>
    <property type="match status" value="1"/>
</dbReference>
<dbReference type="InterPro" id="IPR025714">
    <property type="entry name" value="Methyltranfer_dom"/>
</dbReference>
<sequence length="348" mass="38824">MASSARYTSLLSGLPRRIPPWSQIQTSHRLMGGTIIGLMLLVLFMGHERYAFSHKEYPSETVDLSHPSTSACPPAAGSLADRIALSEQRYQVVLGERAEFIESLGGPSRIAASGGNYWVLWDFFPPSFDCQHYVSRVGRWGDGGKFLCGLDIVAQKENPVIYSFGVSDDSSFEAALLESAPRAQVYGYDYSVNSWGPQIENNPKLKSRAHFHKWAVGGKDAHGADYDPNFQVYTLDTLMKLNDHTWIDILKIDVEGAEFDVLRGFCNYYMERGLPLPFGQLQVEIHAWDASMSFATFLEWFELLESAGLRPFHSEPNLVYVNLLHAKATLSEYAFLNIGGGHELVKGA</sequence>
<dbReference type="STRING" id="1330018.A0A167L8Y4"/>
<reference evidence="2 3" key="1">
    <citation type="journal article" date="2016" name="Mol. Biol. Evol.">
        <title>Comparative Genomics of Early-Diverging Mushroom-Forming Fungi Provides Insights into the Origins of Lignocellulose Decay Capabilities.</title>
        <authorList>
            <person name="Nagy L.G."/>
            <person name="Riley R."/>
            <person name="Tritt A."/>
            <person name="Adam C."/>
            <person name="Daum C."/>
            <person name="Floudas D."/>
            <person name="Sun H."/>
            <person name="Yadav J.S."/>
            <person name="Pangilinan J."/>
            <person name="Larsson K.H."/>
            <person name="Matsuura K."/>
            <person name="Barry K."/>
            <person name="Labutti K."/>
            <person name="Kuo R."/>
            <person name="Ohm R.A."/>
            <person name="Bhattacharya S.S."/>
            <person name="Shirouzu T."/>
            <person name="Yoshinaga Y."/>
            <person name="Martin F.M."/>
            <person name="Grigoriev I.V."/>
            <person name="Hibbett D.S."/>
        </authorList>
    </citation>
    <scope>NUCLEOTIDE SEQUENCE [LARGE SCALE GENOMIC DNA]</scope>
    <source>
        <strain evidence="2 3">TUFC12733</strain>
    </source>
</reference>
<dbReference type="PANTHER" id="PTHR32026:SF10">
    <property type="entry name" value="METHYLTRANSFERASE-LIKE PROTEIN 24-RELATED"/>
    <property type="match status" value="1"/>
</dbReference>
<dbReference type="EMBL" id="KV417289">
    <property type="protein sequence ID" value="KZO95450.1"/>
    <property type="molecule type" value="Genomic_DNA"/>
</dbReference>
<dbReference type="PANTHER" id="PTHR32026">
    <property type="entry name" value="METHYLTRANSFERASE-LIKE PROTEIN 24"/>
    <property type="match status" value="1"/>
</dbReference>
<organism evidence="2 3">
    <name type="scientific">Calocera viscosa (strain TUFC12733)</name>
    <dbReference type="NCBI Taxonomy" id="1330018"/>
    <lineage>
        <taxon>Eukaryota</taxon>
        <taxon>Fungi</taxon>
        <taxon>Dikarya</taxon>
        <taxon>Basidiomycota</taxon>
        <taxon>Agaricomycotina</taxon>
        <taxon>Dacrymycetes</taxon>
        <taxon>Dacrymycetales</taxon>
        <taxon>Dacrymycetaceae</taxon>
        <taxon>Calocera</taxon>
    </lineage>
</organism>
<dbReference type="AlphaFoldDB" id="A0A167L8Y4"/>
<keyword evidence="3" id="KW-1185">Reference proteome</keyword>
<dbReference type="InterPro" id="IPR026913">
    <property type="entry name" value="METTL24"/>
</dbReference>
<dbReference type="Proteomes" id="UP000076738">
    <property type="component" value="Unassembled WGS sequence"/>
</dbReference>
<protein>
    <recommendedName>
        <fullName evidence="1">Methyltransferase domain-containing protein</fullName>
    </recommendedName>
</protein>
<evidence type="ECO:0000313" key="2">
    <source>
        <dbReference type="EMBL" id="KZO95450.1"/>
    </source>
</evidence>
<dbReference type="Pfam" id="PF13383">
    <property type="entry name" value="Methyltransf_22"/>
    <property type="match status" value="1"/>
</dbReference>